<evidence type="ECO:0000313" key="3">
    <source>
        <dbReference type="Proteomes" id="UP001596016"/>
    </source>
</evidence>
<dbReference type="RefSeq" id="WP_378228258.1">
    <property type="nucleotide sequence ID" value="NZ_JBHSLL010000012.1"/>
</dbReference>
<sequence length="331" mass="35738">MSASDFRKIAIGKEAGKAERLFRAAISAYCALTRPARRDIVQLDDLTLPLYDEVSAEGRRFAAAALSECESAPPGLVKRLAHEAVEISAPLLIRSRALNDVELIALIGRHGLPHALAIGQRKNLHPTIASLVCALERRASCRTHKGRSNSLNEHRNYPKTDSTFWSDTLSKPARQSSPKTGPYKKPAIDQARSQLRTMMADGPQASFSVTPATSQTVSKLLKAALDPDNSLFPTALAHILNVAPEISEKIAASADHFLLLAALRALELKEAEAFLILSAALPGSFPDIGSIRLFIERYRNLTPLAATAKIASLLTNDGNQGTAHTQTLRAS</sequence>
<keyword evidence="3" id="KW-1185">Reference proteome</keyword>
<accession>A0ABW0H003</accession>
<feature type="compositionally biased region" description="Polar residues" evidence="1">
    <location>
        <begin position="159"/>
        <end position="179"/>
    </location>
</feature>
<gene>
    <name evidence="2" type="ORF">ACFPLB_05070</name>
</gene>
<feature type="region of interest" description="Disordered" evidence="1">
    <location>
        <begin position="144"/>
        <end position="185"/>
    </location>
</feature>
<comment type="caution">
    <text evidence="2">The sequence shown here is derived from an EMBL/GenBank/DDBJ whole genome shotgun (WGS) entry which is preliminary data.</text>
</comment>
<proteinExistence type="predicted"/>
<organism evidence="2 3">
    <name type="scientific">Aquamicrobium segne</name>
    <dbReference type="NCBI Taxonomy" id="469547"/>
    <lineage>
        <taxon>Bacteria</taxon>
        <taxon>Pseudomonadati</taxon>
        <taxon>Pseudomonadota</taxon>
        <taxon>Alphaproteobacteria</taxon>
        <taxon>Hyphomicrobiales</taxon>
        <taxon>Phyllobacteriaceae</taxon>
        <taxon>Aquamicrobium</taxon>
    </lineage>
</organism>
<evidence type="ECO:0008006" key="4">
    <source>
        <dbReference type="Google" id="ProtNLM"/>
    </source>
</evidence>
<evidence type="ECO:0000256" key="1">
    <source>
        <dbReference type="SAM" id="MobiDB-lite"/>
    </source>
</evidence>
<dbReference type="Proteomes" id="UP001596016">
    <property type="component" value="Unassembled WGS sequence"/>
</dbReference>
<reference evidence="3" key="1">
    <citation type="journal article" date="2019" name="Int. J. Syst. Evol. Microbiol.">
        <title>The Global Catalogue of Microorganisms (GCM) 10K type strain sequencing project: providing services to taxonomists for standard genome sequencing and annotation.</title>
        <authorList>
            <consortium name="The Broad Institute Genomics Platform"/>
            <consortium name="The Broad Institute Genome Sequencing Center for Infectious Disease"/>
            <person name="Wu L."/>
            <person name="Ma J."/>
        </authorList>
    </citation>
    <scope>NUCLEOTIDE SEQUENCE [LARGE SCALE GENOMIC DNA]</scope>
    <source>
        <strain evidence="3">CGMCC 4.1415</strain>
    </source>
</reference>
<protein>
    <recommendedName>
        <fullName evidence="4">DUF2336 domain-containing protein</fullName>
    </recommendedName>
</protein>
<dbReference type="EMBL" id="JBHSLL010000012">
    <property type="protein sequence ID" value="MFC5385338.1"/>
    <property type="molecule type" value="Genomic_DNA"/>
</dbReference>
<name>A0ABW0H003_9HYPH</name>
<evidence type="ECO:0000313" key="2">
    <source>
        <dbReference type="EMBL" id="MFC5385338.1"/>
    </source>
</evidence>